<feature type="transmembrane region" description="Helical" evidence="8">
    <location>
        <begin position="407"/>
        <end position="432"/>
    </location>
</feature>
<gene>
    <name evidence="9" type="ORF">GB993_02475</name>
</gene>
<keyword evidence="4" id="KW-0808">Transferase</keyword>
<evidence type="ECO:0000256" key="3">
    <source>
        <dbReference type="ARBA" id="ARBA00022676"/>
    </source>
</evidence>
<protein>
    <recommendedName>
        <fullName evidence="11">Glycosyltransferase RgtA/B/C/D-like domain-containing protein</fullName>
    </recommendedName>
</protein>
<feature type="transmembrane region" description="Helical" evidence="8">
    <location>
        <begin position="151"/>
        <end position="168"/>
    </location>
</feature>
<comment type="subcellular location">
    <subcellularLocation>
        <location evidence="1">Cell membrane</location>
        <topology evidence="1">Multi-pass membrane protein</topology>
    </subcellularLocation>
</comment>
<name>A0A6N9I0M3_9LACO</name>
<evidence type="ECO:0000256" key="8">
    <source>
        <dbReference type="SAM" id="Phobius"/>
    </source>
</evidence>
<comment type="caution">
    <text evidence="9">The sequence shown here is derived from an EMBL/GenBank/DDBJ whole genome shotgun (WGS) entry which is preliminary data.</text>
</comment>
<feature type="transmembrane region" description="Helical" evidence="8">
    <location>
        <begin position="467"/>
        <end position="487"/>
    </location>
</feature>
<feature type="transmembrane region" description="Helical" evidence="8">
    <location>
        <begin position="676"/>
        <end position="694"/>
    </location>
</feature>
<dbReference type="GO" id="GO:0016763">
    <property type="term" value="F:pentosyltransferase activity"/>
    <property type="evidence" value="ECO:0007669"/>
    <property type="project" value="TreeGrafter"/>
</dbReference>
<feature type="transmembrane region" description="Helical" evidence="8">
    <location>
        <begin position="180"/>
        <end position="196"/>
    </location>
</feature>
<dbReference type="InterPro" id="IPR050297">
    <property type="entry name" value="LipidA_mod_glycosyltrf_83"/>
</dbReference>
<dbReference type="AlphaFoldDB" id="A0A6N9I0M3"/>
<evidence type="ECO:0000256" key="2">
    <source>
        <dbReference type="ARBA" id="ARBA00022475"/>
    </source>
</evidence>
<dbReference type="RefSeq" id="WP_161002957.1">
    <property type="nucleotide sequence ID" value="NZ_WEZQ01000002.1"/>
</dbReference>
<dbReference type="GO" id="GO:0009103">
    <property type="term" value="P:lipopolysaccharide biosynthetic process"/>
    <property type="evidence" value="ECO:0007669"/>
    <property type="project" value="UniProtKB-ARBA"/>
</dbReference>
<evidence type="ECO:0008006" key="11">
    <source>
        <dbReference type="Google" id="ProtNLM"/>
    </source>
</evidence>
<dbReference type="PANTHER" id="PTHR33908">
    <property type="entry name" value="MANNOSYLTRANSFERASE YKCB-RELATED"/>
    <property type="match status" value="1"/>
</dbReference>
<keyword evidence="7 8" id="KW-0472">Membrane</keyword>
<feature type="transmembrane region" description="Helical" evidence="8">
    <location>
        <begin position="74"/>
        <end position="92"/>
    </location>
</feature>
<dbReference type="PANTHER" id="PTHR33908:SF11">
    <property type="entry name" value="MEMBRANE PROTEIN"/>
    <property type="match status" value="1"/>
</dbReference>
<evidence type="ECO:0000256" key="1">
    <source>
        <dbReference type="ARBA" id="ARBA00004651"/>
    </source>
</evidence>
<dbReference type="EMBL" id="WEZQ01000002">
    <property type="protein sequence ID" value="MYV16388.1"/>
    <property type="molecule type" value="Genomic_DNA"/>
</dbReference>
<accession>A0A6N9I0M3</accession>
<feature type="transmembrane region" description="Helical" evidence="8">
    <location>
        <begin position="202"/>
        <end position="219"/>
    </location>
</feature>
<feature type="transmembrane region" description="Helical" evidence="8">
    <location>
        <begin position="41"/>
        <end position="62"/>
    </location>
</feature>
<evidence type="ECO:0000256" key="5">
    <source>
        <dbReference type="ARBA" id="ARBA00022692"/>
    </source>
</evidence>
<feature type="transmembrane region" description="Helical" evidence="8">
    <location>
        <begin position="279"/>
        <end position="300"/>
    </location>
</feature>
<dbReference type="Proteomes" id="UP000449209">
    <property type="component" value="Unassembled WGS sequence"/>
</dbReference>
<evidence type="ECO:0000256" key="7">
    <source>
        <dbReference type="ARBA" id="ARBA00023136"/>
    </source>
</evidence>
<keyword evidence="6 8" id="KW-1133">Transmembrane helix</keyword>
<reference evidence="9 10" key="1">
    <citation type="journal article" date="2019" name="Appl. Environ. Microbiol.">
        <title>Genetic determinants of hydroxycinnamic acid metabolism in heterofermentative lactobacilli.</title>
        <authorList>
            <person name="Gaur G."/>
            <person name="Oh J.H."/>
            <person name="Filannino P."/>
            <person name="Gobbetti M."/>
            <person name="van Pijkeren J.P."/>
            <person name="Ganzle M.G."/>
        </authorList>
    </citation>
    <scope>NUCLEOTIDE SEQUENCE [LARGE SCALE GENOMIC DNA]</scope>
    <source>
        <strain evidence="9 10">C5</strain>
    </source>
</reference>
<sequence length="702" mass="80303">MIIHWLDHGVKDLLVFFATLFVIAAVFFIPTTNVFEFNTHWFSPALLLLAVVAMVIFLRYLYVHVKWNTKLADATIFLVIVTIQIVISRLMFVGLTSDDLRVKAQAFSLAGGSHSWDDYFYMFPNNVNVSIVYSWCIRLFRFFFSAHVDRYVTLFLFILADAAIFLGYRSVKMLSPYKKTGTLFLLLAACFLPFYTYPLNFYTDPLMFFFPVLSFYLFLKSRNSTTRVKRVLFFLGTIVALCVGYFIKSNVVVIIFALVLALTFGYFDSKKASKVWPKLFIRLGIVVVMFIGVLGVSSFVQKANNFENIPQKEIPSTAWIYMSLNPETDGQTNGDLYQFQNIKSMAERKVQIRRAIKKRVKMLGPAGLINHFWRKLTYMFSRGVMDSDEPGLQGFSHNIIFKRIQHVMFWLANFTQVVYVLTLVGFLAFAIYLRSSRVLKGHTAFATLSILGIMSFHVLFWESEARYAFIILMFLIMLGSIGLSALFEDKQINRNSFINKKGIKEVEAIGVIALALVAFATTEPLTKVEINQEMPVAQQTGLTYALRKPFIIHAGRVAQQTFSANGKFSKVYLNSELFKTNKLRVSIFDRSRKKITDMKVLPSNDTKTIVEIKGHPGVYDIQIKNLTNTSIDLWGVNYSPYYALTPEGLKNGSQEGYYLAFKAFSERKQLLLSTRLLSFITFLCLAIILSSIYFSNLKIETK</sequence>
<proteinExistence type="predicted"/>
<feature type="transmembrane region" description="Helical" evidence="8">
    <location>
        <begin position="12"/>
        <end position="29"/>
    </location>
</feature>
<evidence type="ECO:0000313" key="10">
    <source>
        <dbReference type="Proteomes" id="UP000449209"/>
    </source>
</evidence>
<keyword evidence="3" id="KW-0328">Glycosyltransferase</keyword>
<feature type="transmembrane region" description="Helical" evidence="8">
    <location>
        <begin position="231"/>
        <end position="246"/>
    </location>
</feature>
<organism evidence="9 10">
    <name type="scientific">Furfurilactobacillus milii</name>
    <dbReference type="NCBI Taxonomy" id="2888272"/>
    <lineage>
        <taxon>Bacteria</taxon>
        <taxon>Bacillati</taxon>
        <taxon>Bacillota</taxon>
        <taxon>Bacilli</taxon>
        <taxon>Lactobacillales</taxon>
        <taxon>Lactobacillaceae</taxon>
        <taxon>Furfurilactobacillus</taxon>
    </lineage>
</organism>
<dbReference type="OrthoDB" id="2240371at2"/>
<evidence type="ECO:0000256" key="4">
    <source>
        <dbReference type="ARBA" id="ARBA00022679"/>
    </source>
</evidence>
<evidence type="ECO:0000313" key="9">
    <source>
        <dbReference type="EMBL" id="MYV16388.1"/>
    </source>
</evidence>
<evidence type="ECO:0000256" key="6">
    <source>
        <dbReference type="ARBA" id="ARBA00022989"/>
    </source>
</evidence>
<feature type="transmembrane region" description="Helical" evidence="8">
    <location>
        <begin position="444"/>
        <end position="461"/>
    </location>
</feature>
<keyword evidence="5 8" id="KW-0812">Transmembrane</keyword>
<keyword evidence="2" id="KW-1003">Cell membrane</keyword>
<dbReference type="GO" id="GO:0005886">
    <property type="term" value="C:plasma membrane"/>
    <property type="evidence" value="ECO:0007669"/>
    <property type="project" value="UniProtKB-SubCell"/>
</dbReference>